<name>A0A177W8Z0_BATDL</name>
<feature type="region of interest" description="Disordered" evidence="1">
    <location>
        <begin position="1"/>
        <end position="21"/>
    </location>
</feature>
<evidence type="ECO:0000313" key="3">
    <source>
        <dbReference type="Proteomes" id="UP000077115"/>
    </source>
</evidence>
<organism evidence="2 3">
    <name type="scientific">Batrachochytrium dendrobatidis (strain JEL423)</name>
    <dbReference type="NCBI Taxonomy" id="403673"/>
    <lineage>
        <taxon>Eukaryota</taxon>
        <taxon>Fungi</taxon>
        <taxon>Fungi incertae sedis</taxon>
        <taxon>Chytridiomycota</taxon>
        <taxon>Chytridiomycota incertae sedis</taxon>
        <taxon>Chytridiomycetes</taxon>
        <taxon>Rhizophydiales</taxon>
        <taxon>Rhizophydiales incertae sedis</taxon>
        <taxon>Batrachochytrium</taxon>
    </lineage>
</organism>
<feature type="compositionally biased region" description="Polar residues" evidence="1">
    <location>
        <begin position="8"/>
        <end position="21"/>
    </location>
</feature>
<dbReference type="EMBL" id="DS022300">
    <property type="protein sequence ID" value="OAJ36503.1"/>
    <property type="molecule type" value="Genomic_DNA"/>
</dbReference>
<reference evidence="2 3" key="1">
    <citation type="submission" date="2006-10" db="EMBL/GenBank/DDBJ databases">
        <title>The Genome Sequence of Batrachochytrium dendrobatidis JEL423.</title>
        <authorList>
            <consortium name="The Broad Institute Genome Sequencing Platform"/>
            <person name="Birren B."/>
            <person name="Lander E."/>
            <person name="Galagan J."/>
            <person name="Cuomo C."/>
            <person name="Devon K."/>
            <person name="Jaffe D."/>
            <person name="Butler J."/>
            <person name="Alvarez P."/>
            <person name="Gnerre S."/>
            <person name="Grabherr M."/>
            <person name="Kleber M."/>
            <person name="Mauceli E."/>
            <person name="Brockman W."/>
            <person name="Young S."/>
            <person name="LaButti K."/>
            <person name="Sykes S."/>
            <person name="DeCaprio D."/>
            <person name="Crawford M."/>
            <person name="Koehrsen M."/>
            <person name="Engels R."/>
            <person name="Montgomery P."/>
            <person name="Pearson M."/>
            <person name="Howarth C."/>
            <person name="Larson L."/>
            <person name="White J."/>
            <person name="O'Leary S."/>
            <person name="Kodira C."/>
            <person name="Zeng Q."/>
            <person name="Yandava C."/>
            <person name="Alvarado L."/>
            <person name="Longcore J."/>
            <person name="James T."/>
        </authorList>
    </citation>
    <scope>NUCLEOTIDE SEQUENCE [LARGE SCALE GENOMIC DNA]</scope>
    <source>
        <strain evidence="2 3">JEL423</strain>
    </source>
</reference>
<sequence length="156" mass="16983">MTPELPVSASTPLTEGSTSKTDHAQQQAQKIQSALDAIQLLKTSGIILLDRIHSSLSDPAFVSQSEVAELMTRLQHVNQLVKQTNLDSILISSTPLGLSVDSGDKSPHDLAQQQQTLLTESENQLAVYRATITAAAQVSVAKHTQHLPFQRKHEQQ</sequence>
<protein>
    <submittedName>
        <fullName evidence="2">Uncharacterized protein</fullName>
    </submittedName>
</protein>
<dbReference type="VEuPathDB" id="FungiDB:BDEG_20668"/>
<accession>A0A177W8Z0</accession>
<dbReference type="AlphaFoldDB" id="A0A177W8Z0"/>
<gene>
    <name evidence="2" type="ORF">BDEG_20668</name>
</gene>
<reference evidence="2 3" key="2">
    <citation type="submission" date="2016-05" db="EMBL/GenBank/DDBJ databases">
        <title>Lineage-specific infection strategies underlie the spectrum of fungal disease in amphibians.</title>
        <authorList>
            <person name="Cuomo C.A."/>
            <person name="Farrer R.A."/>
            <person name="James T."/>
            <person name="Longcore J."/>
            <person name="Birren B."/>
        </authorList>
    </citation>
    <scope>NUCLEOTIDE SEQUENCE [LARGE SCALE GENOMIC DNA]</scope>
    <source>
        <strain evidence="2 3">JEL423</strain>
    </source>
</reference>
<dbReference type="Proteomes" id="UP000077115">
    <property type="component" value="Unassembled WGS sequence"/>
</dbReference>
<evidence type="ECO:0000256" key="1">
    <source>
        <dbReference type="SAM" id="MobiDB-lite"/>
    </source>
</evidence>
<evidence type="ECO:0000313" key="2">
    <source>
        <dbReference type="EMBL" id="OAJ36503.1"/>
    </source>
</evidence>
<proteinExistence type="predicted"/>